<dbReference type="Ensembl" id="ENSNMLT00000036223.1">
    <property type="protein sequence ID" value="ENSNMLP00000032532.1"/>
    <property type="gene ID" value="ENSNMLG00000020316.1"/>
</dbReference>
<protein>
    <recommendedName>
        <fullName evidence="1">Immunoglobulin V-set domain-containing protein</fullName>
    </recommendedName>
</protein>
<dbReference type="Pfam" id="PF07686">
    <property type="entry name" value="V-set"/>
    <property type="match status" value="1"/>
</dbReference>
<keyword evidence="3" id="KW-1185">Reference proteome</keyword>
<evidence type="ECO:0000259" key="1">
    <source>
        <dbReference type="Pfam" id="PF07686"/>
    </source>
</evidence>
<dbReference type="SUPFAM" id="SSF48726">
    <property type="entry name" value="Immunoglobulin"/>
    <property type="match status" value="1"/>
</dbReference>
<dbReference type="InterPro" id="IPR036179">
    <property type="entry name" value="Ig-like_dom_sf"/>
</dbReference>
<feature type="domain" description="Immunoglobulin V-set" evidence="1">
    <location>
        <begin position="17"/>
        <end position="110"/>
    </location>
</feature>
<sequence>MLNLSWSSGSNRVEFFTVEVQCGAEVTLRCSNSSSVLKHLWWFHMSDQSNISQICSMYDPKGNVTFYSPAWRDKYTMSSNISTLFLTVKKVVSSDDGLYFCGEIMREKPVIFTATFLKIQGNI</sequence>
<dbReference type="InterPro" id="IPR013106">
    <property type="entry name" value="Ig_V-set"/>
</dbReference>
<evidence type="ECO:0000313" key="3">
    <source>
        <dbReference type="Proteomes" id="UP000694523"/>
    </source>
</evidence>
<dbReference type="Gene3D" id="2.60.40.10">
    <property type="entry name" value="Immunoglobulins"/>
    <property type="match status" value="1"/>
</dbReference>
<dbReference type="Proteomes" id="UP000694523">
    <property type="component" value="Unplaced"/>
</dbReference>
<dbReference type="InterPro" id="IPR013783">
    <property type="entry name" value="Ig-like_fold"/>
</dbReference>
<proteinExistence type="predicted"/>
<accession>A0A8C6U696</accession>
<organism evidence="2 3">
    <name type="scientific">Neogobius melanostomus</name>
    <name type="common">round goby</name>
    <dbReference type="NCBI Taxonomy" id="47308"/>
    <lineage>
        <taxon>Eukaryota</taxon>
        <taxon>Metazoa</taxon>
        <taxon>Chordata</taxon>
        <taxon>Craniata</taxon>
        <taxon>Vertebrata</taxon>
        <taxon>Euteleostomi</taxon>
        <taxon>Actinopterygii</taxon>
        <taxon>Neopterygii</taxon>
        <taxon>Teleostei</taxon>
        <taxon>Neoteleostei</taxon>
        <taxon>Acanthomorphata</taxon>
        <taxon>Gobiaria</taxon>
        <taxon>Gobiiformes</taxon>
        <taxon>Gobioidei</taxon>
        <taxon>Gobiidae</taxon>
        <taxon>Benthophilinae</taxon>
        <taxon>Neogobiini</taxon>
        <taxon>Neogobius</taxon>
    </lineage>
</organism>
<name>A0A8C6U696_9GOBI</name>
<evidence type="ECO:0000313" key="2">
    <source>
        <dbReference type="Ensembl" id="ENSNMLP00000032532.1"/>
    </source>
</evidence>
<reference evidence="2" key="1">
    <citation type="submission" date="2025-08" db="UniProtKB">
        <authorList>
            <consortium name="Ensembl"/>
        </authorList>
    </citation>
    <scope>IDENTIFICATION</scope>
</reference>
<reference evidence="2" key="2">
    <citation type="submission" date="2025-09" db="UniProtKB">
        <authorList>
            <consortium name="Ensembl"/>
        </authorList>
    </citation>
    <scope>IDENTIFICATION</scope>
</reference>
<dbReference type="AlphaFoldDB" id="A0A8C6U696"/>